<reference evidence="2 3" key="1">
    <citation type="submission" date="2015-08" db="EMBL/GenBank/DDBJ databases">
        <title>Ancestral chromatin configuration constrains chromatin evolution on differentiating sex chromosomes in Drosophila.</title>
        <authorList>
            <person name="Zhou Q."/>
            <person name="Bachtrog D."/>
        </authorList>
    </citation>
    <scope>NUCLEOTIDE SEQUENCE [LARGE SCALE GENOMIC DNA]</scope>
    <source>
        <tissue evidence="2">Whole larvae</tissue>
    </source>
</reference>
<sequence length="117" mass="11571">MHGDSAENVVPAVSAVSAVSAAPAGNDSRRSTPAALPRRPILRLDINKPRRSSGGSVDFRCENVAAGNGGGGGGGGNGSQSAQVATVASSEVSELDLLYAGESAGDFGLQPFTRAGC</sequence>
<evidence type="ECO:0000313" key="2">
    <source>
        <dbReference type="EMBL" id="ALC43657.1"/>
    </source>
</evidence>
<name>A0A0M4EZ81_DROBS</name>
<feature type="region of interest" description="Disordered" evidence="1">
    <location>
        <begin position="19"/>
        <end position="40"/>
    </location>
</feature>
<protein>
    <submittedName>
        <fullName evidence="2">CG14177</fullName>
    </submittedName>
</protein>
<dbReference type="Proteomes" id="UP000494163">
    <property type="component" value="Chromosome 3L"/>
</dbReference>
<keyword evidence="3" id="KW-1185">Reference proteome</keyword>
<evidence type="ECO:0000313" key="3">
    <source>
        <dbReference type="Proteomes" id="UP000494163"/>
    </source>
</evidence>
<organism evidence="2 3">
    <name type="scientific">Drosophila busckii</name>
    <name type="common">Fruit fly</name>
    <dbReference type="NCBI Taxonomy" id="30019"/>
    <lineage>
        <taxon>Eukaryota</taxon>
        <taxon>Metazoa</taxon>
        <taxon>Ecdysozoa</taxon>
        <taxon>Arthropoda</taxon>
        <taxon>Hexapoda</taxon>
        <taxon>Insecta</taxon>
        <taxon>Pterygota</taxon>
        <taxon>Neoptera</taxon>
        <taxon>Endopterygota</taxon>
        <taxon>Diptera</taxon>
        <taxon>Brachycera</taxon>
        <taxon>Muscomorpha</taxon>
        <taxon>Ephydroidea</taxon>
        <taxon>Drosophilidae</taxon>
        <taxon>Drosophila</taxon>
    </lineage>
</organism>
<evidence type="ECO:0000256" key="1">
    <source>
        <dbReference type="SAM" id="MobiDB-lite"/>
    </source>
</evidence>
<gene>
    <name evidence="2" type="ORF">Dbus_chr3Lg823</name>
</gene>
<dbReference type="AlphaFoldDB" id="A0A0M4EZ81"/>
<dbReference type="OMA" id="ANSYKRQ"/>
<accession>A0A0M4EZ81</accession>
<proteinExistence type="predicted"/>
<dbReference type="EMBL" id="CP012525">
    <property type="protein sequence ID" value="ALC43657.1"/>
    <property type="molecule type" value="Genomic_DNA"/>
</dbReference>